<dbReference type="PANTHER" id="PTHR42792:SF1">
    <property type="entry name" value="FLAGELLAR HOOK-ASSOCIATED PROTEIN 3"/>
    <property type="match status" value="1"/>
</dbReference>
<protein>
    <submittedName>
        <fullName evidence="2">Flagellar hook-associated protein FlgL</fullName>
    </submittedName>
</protein>
<keyword evidence="2" id="KW-0966">Cell projection</keyword>
<proteinExistence type="predicted"/>
<dbReference type="InterPro" id="IPR013384">
    <property type="entry name" value="Flagell_FlgL"/>
</dbReference>
<dbReference type="InterPro" id="IPR001029">
    <property type="entry name" value="Flagellin_N"/>
</dbReference>
<keyword evidence="2" id="KW-0969">Cilium</keyword>
<dbReference type="InterPro" id="IPR001492">
    <property type="entry name" value="Flagellin"/>
</dbReference>
<dbReference type="NCBIfam" id="TIGR02550">
    <property type="entry name" value="flagell_flgL"/>
    <property type="match status" value="1"/>
</dbReference>
<dbReference type="PANTHER" id="PTHR42792">
    <property type="entry name" value="FLAGELLIN"/>
    <property type="match status" value="1"/>
</dbReference>
<keyword evidence="2" id="KW-0282">Flagellum</keyword>
<evidence type="ECO:0000313" key="3">
    <source>
        <dbReference type="Proteomes" id="UP000617628"/>
    </source>
</evidence>
<dbReference type="RefSeq" id="WP_200356671.1">
    <property type="nucleotide sequence ID" value="NZ_JAENIL010000030.1"/>
</dbReference>
<dbReference type="SUPFAM" id="SSF64518">
    <property type="entry name" value="Phase 1 flagellin"/>
    <property type="match status" value="1"/>
</dbReference>
<evidence type="ECO:0000313" key="2">
    <source>
        <dbReference type="EMBL" id="MBK1878461.1"/>
    </source>
</evidence>
<dbReference type="Proteomes" id="UP000617628">
    <property type="component" value="Unassembled WGS sequence"/>
</dbReference>
<dbReference type="EMBL" id="JAENIL010000030">
    <property type="protein sequence ID" value="MBK1878461.1"/>
    <property type="molecule type" value="Genomic_DNA"/>
</dbReference>
<dbReference type="AlphaFoldDB" id="A0A934S0S7"/>
<dbReference type="Gene3D" id="1.20.1330.10">
    <property type="entry name" value="f41 fragment of flagellin, N-terminal domain"/>
    <property type="match status" value="1"/>
</dbReference>
<comment type="caution">
    <text evidence="2">The sequence shown here is derived from an EMBL/GenBank/DDBJ whole genome shotgun (WGS) entry which is preliminary data.</text>
</comment>
<sequence length="303" mass="33513">MRVTTNTFPDNLLSHLQRVTKDMNKLNEQVATGQRISKVSEDSASANRILDMQEEKKRITQFSKNAARAENINNTTISQLQNFIQISDRISELATLADGLKGPDGMKAYAEEVDELIEHAMQSANAKFNGEYIFGGVDTGTEPFEANRDADGKIVVGAGAAVTYEGTAEGAEFHLSETGTIHPYTDGTTNQEFADFINRMVELRDALETGSTDAVTPQMRQDLEESEDELIFALSRQGSVQMRIEFDLTLNKQRFTDLEENISAEADVDIAQTVVRLTQVQNAYQASLKSAGQVLNQSLLDYI</sequence>
<accession>A0A934S0S7</accession>
<feature type="domain" description="Flagellin N-terminal" evidence="1">
    <location>
        <begin position="4"/>
        <end position="138"/>
    </location>
</feature>
<dbReference type="GO" id="GO:0071973">
    <property type="term" value="P:bacterial-type flagellum-dependent cell motility"/>
    <property type="evidence" value="ECO:0007669"/>
    <property type="project" value="InterPro"/>
</dbReference>
<gene>
    <name evidence="2" type="primary">flgL</name>
    <name evidence="2" type="ORF">JIN87_16390</name>
</gene>
<dbReference type="GO" id="GO:0009424">
    <property type="term" value="C:bacterial-type flagellum hook"/>
    <property type="evidence" value="ECO:0007669"/>
    <property type="project" value="InterPro"/>
</dbReference>
<name>A0A934S0S7_9BACT</name>
<evidence type="ECO:0000259" key="1">
    <source>
        <dbReference type="Pfam" id="PF00669"/>
    </source>
</evidence>
<dbReference type="Pfam" id="PF00669">
    <property type="entry name" value="Flagellin_N"/>
    <property type="match status" value="1"/>
</dbReference>
<dbReference type="GO" id="GO:0005198">
    <property type="term" value="F:structural molecule activity"/>
    <property type="evidence" value="ECO:0007669"/>
    <property type="project" value="InterPro"/>
</dbReference>
<reference evidence="2" key="1">
    <citation type="submission" date="2021-01" db="EMBL/GenBank/DDBJ databases">
        <title>Modified the classification status of verrucomicrobia.</title>
        <authorList>
            <person name="Feng X."/>
        </authorList>
    </citation>
    <scope>NUCLEOTIDE SEQUENCE</scope>
    <source>
        <strain evidence="2">KCTC 13126</strain>
    </source>
</reference>
<keyword evidence="3" id="KW-1185">Reference proteome</keyword>
<organism evidence="2 3">
    <name type="scientific">Pelagicoccus mobilis</name>
    <dbReference type="NCBI Taxonomy" id="415221"/>
    <lineage>
        <taxon>Bacteria</taxon>
        <taxon>Pseudomonadati</taxon>
        <taxon>Verrucomicrobiota</taxon>
        <taxon>Opitutia</taxon>
        <taxon>Puniceicoccales</taxon>
        <taxon>Pelagicoccaceae</taxon>
        <taxon>Pelagicoccus</taxon>
    </lineage>
</organism>